<dbReference type="Proteomes" id="UP001066276">
    <property type="component" value="Chromosome 12"/>
</dbReference>
<feature type="region of interest" description="Disordered" evidence="1">
    <location>
        <begin position="1"/>
        <end position="25"/>
    </location>
</feature>
<protein>
    <submittedName>
        <fullName evidence="2">Uncharacterized protein</fullName>
    </submittedName>
</protein>
<dbReference type="AlphaFoldDB" id="A0AAV7KVA9"/>
<comment type="caution">
    <text evidence="2">The sequence shown here is derived from an EMBL/GenBank/DDBJ whole genome shotgun (WGS) entry which is preliminary data.</text>
</comment>
<gene>
    <name evidence="2" type="ORF">NDU88_002312</name>
</gene>
<accession>A0AAV7KVA9</accession>
<organism evidence="2 3">
    <name type="scientific">Pleurodeles waltl</name>
    <name type="common">Iberian ribbed newt</name>
    <dbReference type="NCBI Taxonomy" id="8319"/>
    <lineage>
        <taxon>Eukaryota</taxon>
        <taxon>Metazoa</taxon>
        <taxon>Chordata</taxon>
        <taxon>Craniata</taxon>
        <taxon>Vertebrata</taxon>
        <taxon>Euteleostomi</taxon>
        <taxon>Amphibia</taxon>
        <taxon>Batrachia</taxon>
        <taxon>Caudata</taxon>
        <taxon>Salamandroidea</taxon>
        <taxon>Salamandridae</taxon>
        <taxon>Pleurodelinae</taxon>
        <taxon>Pleurodeles</taxon>
    </lineage>
</organism>
<dbReference type="EMBL" id="JANPWB010000016">
    <property type="protein sequence ID" value="KAJ1082142.1"/>
    <property type="molecule type" value="Genomic_DNA"/>
</dbReference>
<name>A0AAV7KVA9_PLEWA</name>
<sequence length="80" mass="8460">MGGGKGAELLHKQAGSRKSKAAVAAQQSREKDAPFFFLLLLLLACEEPGSLGGVKRCREKDCGRGRATVASSLHGHPSKR</sequence>
<reference evidence="2" key="1">
    <citation type="journal article" date="2022" name="bioRxiv">
        <title>Sequencing and chromosome-scale assembly of the giantPleurodeles waltlgenome.</title>
        <authorList>
            <person name="Brown T."/>
            <person name="Elewa A."/>
            <person name="Iarovenko S."/>
            <person name="Subramanian E."/>
            <person name="Araus A.J."/>
            <person name="Petzold A."/>
            <person name="Susuki M."/>
            <person name="Suzuki K.-i.T."/>
            <person name="Hayashi T."/>
            <person name="Toyoda A."/>
            <person name="Oliveira C."/>
            <person name="Osipova E."/>
            <person name="Leigh N.D."/>
            <person name="Simon A."/>
            <person name="Yun M.H."/>
        </authorList>
    </citation>
    <scope>NUCLEOTIDE SEQUENCE</scope>
    <source>
        <strain evidence="2">20211129_DDA</strain>
        <tissue evidence="2">Liver</tissue>
    </source>
</reference>
<proteinExistence type="predicted"/>
<evidence type="ECO:0000256" key="1">
    <source>
        <dbReference type="SAM" id="MobiDB-lite"/>
    </source>
</evidence>
<evidence type="ECO:0000313" key="2">
    <source>
        <dbReference type="EMBL" id="KAJ1082142.1"/>
    </source>
</evidence>
<evidence type="ECO:0000313" key="3">
    <source>
        <dbReference type="Proteomes" id="UP001066276"/>
    </source>
</evidence>
<keyword evidence="3" id="KW-1185">Reference proteome</keyword>